<comment type="caution">
    <text evidence="11">The sequence shown here is derived from an EMBL/GenBank/DDBJ whole genome shotgun (WGS) entry which is preliminary data.</text>
</comment>
<evidence type="ECO:0000256" key="4">
    <source>
        <dbReference type="ARBA" id="ARBA00022679"/>
    </source>
</evidence>
<keyword evidence="2" id="KW-1003">Cell membrane</keyword>
<keyword evidence="3" id="KW-0997">Cell inner membrane</keyword>
<protein>
    <submittedName>
        <fullName evidence="11">Phosphoethanolamine--lipid A transferase</fullName>
    </submittedName>
</protein>
<dbReference type="CDD" id="cd16017">
    <property type="entry name" value="LptA"/>
    <property type="match status" value="1"/>
</dbReference>
<gene>
    <name evidence="11" type="ORF">I8E28_10515</name>
</gene>
<dbReference type="Gene3D" id="3.40.720.10">
    <property type="entry name" value="Alkaline Phosphatase, subunit A"/>
    <property type="match status" value="1"/>
</dbReference>
<dbReference type="InterPro" id="IPR000917">
    <property type="entry name" value="Sulfatase_N"/>
</dbReference>
<evidence type="ECO:0000256" key="1">
    <source>
        <dbReference type="ARBA" id="ARBA00004429"/>
    </source>
</evidence>
<evidence type="ECO:0000259" key="9">
    <source>
        <dbReference type="Pfam" id="PF00884"/>
    </source>
</evidence>
<dbReference type="PANTHER" id="PTHR30443">
    <property type="entry name" value="INNER MEMBRANE PROTEIN"/>
    <property type="match status" value="1"/>
</dbReference>
<name>A0A934URT4_9BURK</name>
<evidence type="ECO:0000259" key="10">
    <source>
        <dbReference type="Pfam" id="PF08019"/>
    </source>
</evidence>
<evidence type="ECO:0000313" key="12">
    <source>
        <dbReference type="Proteomes" id="UP000617041"/>
    </source>
</evidence>
<feature type="domain" description="Sulfatase N-terminal" evidence="9">
    <location>
        <begin position="234"/>
        <end position="520"/>
    </location>
</feature>
<keyword evidence="12" id="KW-1185">Reference proteome</keyword>
<comment type="subcellular location">
    <subcellularLocation>
        <location evidence="1">Cell inner membrane</location>
        <topology evidence="1">Multi-pass membrane protein</topology>
    </subcellularLocation>
</comment>
<dbReference type="GO" id="GO:0005886">
    <property type="term" value="C:plasma membrane"/>
    <property type="evidence" value="ECO:0007669"/>
    <property type="project" value="UniProtKB-SubCell"/>
</dbReference>
<reference evidence="11" key="1">
    <citation type="submission" date="2020-12" db="EMBL/GenBank/DDBJ databases">
        <title>Ramlibacter sp. nov., isolated from a freshwater alga, Cryptomonas.</title>
        <authorList>
            <person name="Kim H.M."/>
            <person name="Jeon C.O."/>
        </authorList>
    </citation>
    <scope>NUCLEOTIDE SEQUENCE</scope>
    <source>
        <strain evidence="11">CrO1</strain>
    </source>
</reference>
<dbReference type="Pfam" id="PF00884">
    <property type="entry name" value="Sulfatase"/>
    <property type="match status" value="1"/>
</dbReference>
<dbReference type="InterPro" id="IPR040423">
    <property type="entry name" value="PEA_transferase"/>
</dbReference>
<feature type="transmembrane region" description="Helical" evidence="8">
    <location>
        <begin position="12"/>
        <end position="33"/>
    </location>
</feature>
<evidence type="ECO:0000256" key="5">
    <source>
        <dbReference type="ARBA" id="ARBA00022692"/>
    </source>
</evidence>
<feature type="transmembrane region" description="Helical" evidence="8">
    <location>
        <begin position="116"/>
        <end position="138"/>
    </location>
</feature>
<evidence type="ECO:0000256" key="6">
    <source>
        <dbReference type="ARBA" id="ARBA00022989"/>
    </source>
</evidence>
<feature type="domain" description="Phosphoethanolamine transferase N-terminal" evidence="10">
    <location>
        <begin position="56"/>
        <end position="200"/>
    </location>
</feature>
<feature type="transmembrane region" description="Helical" evidence="8">
    <location>
        <begin position="150"/>
        <end position="172"/>
    </location>
</feature>
<dbReference type="InterPro" id="IPR017850">
    <property type="entry name" value="Alkaline_phosphatase_core_sf"/>
</dbReference>
<feature type="transmembrane region" description="Helical" evidence="8">
    <location>
        <begin position="45"/>
        <end position="68"/>
    </location>
</feature>
<dbReference type="SUPFAM" id="SSF53649">
    <property type="entry name" value="Alkaline phosphatase-like"/>
    <property type="match status" value="1"/>
</dbReference>
<organism evidence="11 12">
    <name type="scientific">Ramlibacter algicola</name>
    <dbReference type="NCBI Taxonomy" id="2795217"/>
    <lineage>
        <taxon>Bacteria</taxon>
        <taxon>Pseudomonadati</taxon>
        <taxon>Pseudomonadota</taxon>
        <taxon>Betaproteobacteria</taxon>
        <taxon>Burkholderiales</taxon>
        <taxon>Comamonadaceae</taxon>
        <taxon>Ramlibacter</taxon>
    </lineage>
</organism>
<dbReference type="AlphaFoldDB" id="A0A934URT4"/>
<evidence type="ECO:0000256" key="3">
    <source>
        <dbReference type="ARBA" id="ARBA00022519"/>
    </source>
</evidence>
<evidence type="ECO:0000256" key="2">
    <source>
        <dbReference type="ARBA" id="ARBA00022475"/>
    </source>
</evidence>
<dbReference type="PANTHER" id="PTHR30443:SF0">
    <property type="entry name" value="PHOSPHOETHANOLAMINE TRANSFERASE EPTA"/>
    <property type="match status" value="1"/>
</dbReference>
<dbReference type="InterPro" id="IPR058130">
    <property type="entry name" value="PEA_transf_C"/>
</dbReference>
<proteinExistence type="predicted"/>
<dbReference type="GO" id="GO:0009244">
    <property type="term" value="P:lipopolysaccharide core region biosynthetic process"/>
    <property type="evidence" value="ECO:0007669"/>
    <property type="project" value="TreeGrafter"/>
</dbReference>
<keyword evidence="6 8" id="KW-1133">Transmembrane helix</keyword>
<dbReference type="PROSITE" id="PS51257">
    <property type="entry name" value="PROKAR_LIPOPROTEIN"/>
    <property type="match status" value="1"/>
</dbReference>
<dbReference type="EMBL" id="JAEDAO010000001">
    <property type="protein sequence ID" value="MBK0393023.1"/>
    <property type="molecule type" value="Genomic_DNA"/>
</dbReference>
<evidence type="ECO:0000313" key="11">
    <source>
        <dbReference type="EMBL" id="MBK0393023.1"/>
    </source>
</evidence>
<keyword evidence="5 8" id="KW-0812">Transmembrane</keyword>
<dbReference type="NCBIfam" id="NF028537">
    <property type="entry name" value="P_eth_NH2_trans"/>
    <property type="match status" value="1"/>
</dbReference>
<dbReference type="Pfam" id="PF08019">
    <property type="entry name" value="EptA_B_N"/>
    <property type="match status" value="1"/>
</dbReference>
<dbReference type="InterPro" id="IPR012549">
    <property type="entry name" value="EptA-like_N"/>
</dbReference>
<feature type="transmembrane region" description="Helical" evidence="8">
    <location>
        <begin position="75"/>
        <end position="96"/>
    </location>
</feature>
<accession>A0A934URT4</accession>
<keyword evidence="7 8" id="KW-0472">Membrane</keyword>
<keyword evidence="4 11" id="KW-0808">Transferase</keyword>
<dbReference type="Proteomes" id="UP000617041">
    <property type="component" value="Unassembled WGS sequence"/>
</dbReference>
<dbReference type="RefSeq" id="WP_200787974.1">
    <property type="nucleotide sequence ID" value="NZ_JAEDAO010000001.1"/>
</dbReference>
<dbReference type="GO" id="GO:0016776">
    <property type="term" value="F:phosphotransferase activity, phosphate group as acceptor"/>
    <property type="evidence" value="ECO:0007669"/>
    <property type="project" value="TreeGrafter"/>
</dbReference>
<sequence length="539" mass="58805">MRLARPTLHTETLVLLAAVYLLAACNGPFWNAALGSRDWALPGTWALAAAMAVSFTAAYVAFCGLVAARWTVRPLLAVLLVTGAALSYYIDRYGVFFDRGMLRNVLATQWSEARELLGPGFILHVLVFGIVPAALLWWPRLQRRPLLRAVAIRAAWIVGGIVVAVAAMLPVFQDFASMMRNDRQMRFLLTPGNAVVALLQEAWSGSGRAPPASVPVGTDARLAPTWQQRRPTLFVVVVGETARAQNFGLNGYARDTTPELARRGVIPFTDVTACGTSTEVSLPCMFSAYGRRHYDEDKIATHESLLHVLKHAGVPVLWRDNQSGCKGVCQGLPVEQVDQLPGVACPAGGCLDESLLHGLQQRLDSAQGSLVLVLHQLGSHGPSYFRRYPPASKRFQPACEQDELRRCSQAEIVNAYDNTILYTDHVLGRVIDFLAAQQRFDTGLLYVSDHGESLGESGLYLHGVPYAIAPDVQKKVPMVAWLSPALATSTKLDVQCLRARAALPASHDNLFHSVLGLMDVQTSVYEAGMDLFRPCRAAP</sequence>
<evidence type="ECO:0000256" key="8">
    <source>
        <dbReference type="SAM" id="Phobius"/>
    </source>
</evidence>
<evidence type="ECO:0000256" key="7">
    <source>
        <dbReference type="ARBA" id="ARBA00023136"/>
    </source>
</evidence>